<feature type="domain" description="PurM-like N-terminal" evidence="3">
    <location>
        <begin position="28"/>
        <end position="138"/>
    </location>
</feature>
<comment type="miscellaneous">
    <text evidence="2">Reaction mechanism of ThiL seems to utilize a direct, inline transfer of the gamma-phosphate of ATP to TMP rather than a phosphorylated enzyme intermediate.</text>
</comment>
<reference evidence="4 5" key="1">
    <citation type="submission" date="2019-11" db="EMBL/GenBank/DDBJ databases">
        <title>Pseudomonas karstica sp. nov. and Pseudomonas spelaei sp. nov. from karst caves.</title>
        <authorList>
            <person name="Zeman M."/>
        </authorList>
    </citation>
    <scope>NUCLEOTIDE SEQUENCE [LARGE SCALE GENOMIC DNA]</scope>
    <source>
        <strain evidence="4 5">CCM 7893</strain>
    </source>
</reference>
<evidence type="ECO:0000313" key="5">
    <source>
        <dbReference type="Proteomes" id="UP000438196"/>
    </source>
</evidence>
<evidence type="ECO:0000256" key="1">
    <source>
        <dbReference type="ARBA" id="ARBA00022977"/>
    </source>
</evidence>
<dbReference type="PANTHER" id="PTHR30270">
    <property type="entry name" value="THIAMINE-MONOPHOSPHATE KINASE"/>
    <property type="match status" value="1"/>
</dbReference>
<comment type="caution">
    <text evidence="4">The sequence shown here is derived from an EMBL/GenBank/DDBJ whole genome shotgun (WGS) entry which is preliminary data.</text>
</comment>
<feature type="binding site" evidence="2">
    <location>
        <position position="214"/>
    </location>
    <ligand>
        <name>Mg(2+)</name>
        <dbReference type="ChEBI" id="CHEBI:18420"/>
        <label>5</label>
    </ligand>
</feature>
<dbReference type="GO" id="GO:0005524">
    <property type="term" value="F:ATP binding"/>
    <property type="evidence" value="ECO:0007669"/>
    <property type="project" value="UniProtKB-UniRule"/>
</dbReference>
<keyword evidence="2 4" id="KW-0418">Kinase</keyword>
<dbReference type="PANTHER" id="PTHR30270:SF0">
    <property type="entry name" value="THIAMINE-MONOPHOSPHATE KINASE"/>
    <property type="match status" value="1"/>
</dbReference>
<feature type="binding site" evidence="2">
    <location>
        <position position="262"/>
    </location>
    <ligand>
        <name>substrate</name>
    </ligand>
</feature>
<feature type="binding site" evidence="2">
    <location>
        <begin position="121"/>
        <end position="122"/>
    </location>
    <ligand>
        <name>ATP</name>
        <dbReference type="ChEBI" id="CHEBI:30616"/>
    </ligand>
</feature>
<feature type="binding site" evidence="2">
    <location>
        <position position="146"/>
    </location>
    <ligand>
        <name>ATP</name>
        <dbReference type="ChEBI" id="CHEBI:30616"/>
    </ligand>
</feature>
<feature type="binding site" evidence="2">
    <location>
        <position position="314"/>
    </location>
    <ligand>
        <name>substrate</name>
    </ligand>
</feature>
<feature type="binding site" evidence="2">
    <location>
        <position position="213"/>
    </location>
    <ligand>
        <name>ATP</name>
        <dbReference type="ChEBI" id="CHEBI:30616"/>
    </ligand>
</feature>
<feature type="binding site" evidence="2">
    <location>
        <position position="211"/>
    </location>
    <ligand>
        <name>Mg(2+)</name>
        <dbReference type="ChEBI" id="CHEBI:18420"/>
        <label>3</label>
    </ligand>
</feature>
<feature type="binding site" evidence="2">
    <location>
        <position position="47"/>
    </location>
    <ligand>
        <name>Mg(2+)</name>
        <dbReference type="ChEBI" id="CHEBI:18420"/>
        <label>1</label>
    </ligand>
</feature>
<keyword evidence="2" id="KW-0067">ATP-binding</keyword>
<keyword evidence="2 4" id="KW-0808">Transferase</keyword>
<proteinExistence type="inferred from homology"/>
<dbReference type="Gene3D" id="3.90.650.10">
    <property type="entry name" value="PurM-like C-terminal domain"/>
    <property type="match status" value="1"/>
</dbReference>
<dbReference type="OrthoDB" id="9802811at2"/>
<dbReference type="Pfam" id="PF00586">
    <property type="entry name" value="AIRS"/>
    <property type="match status" value="1"/>
</dbReference>
<sequence>MGEFELIRKYFAAAPCAQGGEGIALGIGDDCALLAVPPGEQLAISTDTLVAGVHFADPCDPFLLGQRSLAVAVSDLAAMGAHPLAFTLALTTPTVDADWLQRYAQGLNTMALSCGVGLVGGDTTRGPLSLTLTVFGRVPAGLALTRSGARPGDLLCVGGELGNAAGALPLVLGQRSAEASIAEPLLAHYWSPQPQLALGQALRGKATSALDISDGLLADCGHIAKASSVSLLIERQKLPLSAPLLAFLGDEGARDAALSGGDDYVLAFTLPPAELAPLLADGWPIHVIGCVAPGQGVVLLDAAGQDVTPVIHGYQHFRETL</sequence>
<keyword evidence="1 2" id="KW-0784">Thiamine biosynthesis</keyword>
<comment type="catalytic activity">
    <reaction evidence="2">
        <text>thiamine phosphate + ATP = thiamine diphosphate + ADP</text>
        <dbReference type="Rhea" id="RHEA:15913"/>
        <dbReference type="ChEBI" id="CHEBI:30616"/>
        <dbReference type="ChEBI" id="CHEBI:37575"/>
        <dbReference type="ChEBI" id="CHEBI:58937"/>
        <dbReference type="ChEBI" id="CHEBI:456216"/>
        <dbReference type="EC" id="2.7.4.16"/>
    </reaction>
</comment>
<evidence type="ECO:0000313" key="4">
    <source>
        <dbReference type="EMBL" id="MUF06937.1"/>
    </source>
</evidence>
<dbReference type="InterPro" id="IPR036676">
    <property type="entry name" value="PurM-like_C_sf"/>
</dbReference>
<dbReference type="UniPathway" id="UPA00060">
    <property type="reaction ID" value="UER00142"/>
</dbReference>
<keyword evidence="2" id="KW-0547">Nucleotide-binding</keyword>
<feature type="binding site" evidence="2">
    <location>
        <position position="45"/>
    </location>
    <ligand>
        <name>Mg(2+)</name>
        <dbReference type="ChEBI" id="CHEBI:18420"/>
        <label>4</label>
    </ligand>
</feature>
<gene>
    <name evidence="2 4" type="primary">thiL</name>
    <name evidence="4" type="ORF">GNF76_21525</name>
</gene>
<keyword evidence="2" id="KW-0460">Magnesium</keyword>
<protein>
    <recommendedName>
        <fullName evidence="2">Thiamine-monophosphate kinase</fullName>
        <shortName evidence="2">TMP kinase</shortName>
        <shortName evidence="2">Thiamine-phosphate kinase</shortName>
        <ecNumber evidence="2">2.7.4.16</ecNumber>
    </recommendedName>
</protein>
<comment type="pathway">
    <text evidence="2">Cofactor biosynthesis; thiamine diphosphate biosynthesis; thiamine diphosphate from thiamine phosphate: step 1/1.</text>
</comment>
<feature type="binding site" evidence="2">
    <location>
        <position position="54"/>
    </location>
    <ligand>
        <name>substrate</name>
    </ligand>
</feature>
<feature type="binding site" evidence="2">
    <location>
        <position position="122"/>
    </location>
    <ligand>
        <name>Mg(2+)</name>
        <dbReference type="ChEBI" id="CHEBI:18420"/>
        <label>1</label>
    </ligand>
</feature>
<feature type="binding site" evidence="2">
    <location>
        <position position="75"/>
    </location>
    <ligand>
        <name>Mg(2+)</name>
        <dbReference type="ChEBI" id="CHEBI:18420"/>
        <label>4</label>
    </ligand>
</feature>
<keyword evidence="2" id="KW-0479">Metal-binding</keyword>
<keyword evidence="5" id="KW-1185">Reference proteome</keyword>
<feature type="binding site" evidence="2">
    <location>
        <position position="75"/>
    </location>
    <ligand>
        <name>Mg(2+)</name>
        <dbReference type="ChEBI" id="CHEBI:18420"/>
        <label>3</label>
    </ligand>
</feature>
<dbReference type="PIRSF" id="PIRSF005303">
    <property type="entry name" value="Thiam_monoph_kin"/>
    <property type="match status" value="1"/>
</dbReference>
<dbReference type="Proteomes" id="UP000438196">
    <property type="component" value="Unassembled WGS sequence"/>
</dbReference>
<comment type="caution">
    <text evidence="2">Lacks conserved residue(s) required for the propagation of feature annotation.</text>
</comment>
<dbReference type="GO" id="GO:0009228">
    <property type="term" value="P:thiamine biosynthetic process"/>
    <property type="evidence" value="ECO:0007669"/>
    <property type="project" value="UniProtKB-KW"/>
</dbReference>
<dbReference type="HAMAP" id="MF_02128">
    <property type="entry name" value="TMP_kinase"/>
    <property type="match status" value="1"/>
</dbReference>
<feature type="binding site" evidence="2">
    <location>
        <position position="46"/>
    </location>
    <ligand>
        <name>Mg(2+)</name>
        <dbReference type="ChEBI" id="CHEBI:18420"/>
        <label>1</label>
    </ligand>
</feature>
<dbReference type="SUPFAM" id="SSF56042">
    <property type="entry name" value="PurM C-terminal domain-like"/>
    <property type="match status" value="1"/>
</dbReference>
<dbReference type="SUPFAM" id="SSF55326">
    <property type="entry name" value="PurM N-terminal domain-like"/>
    <property type="match status" value="1"/>
</dbReference>
<evidence type="ECO:0000256" key="2">
    <source>
        <dbReference type="HAMAP-Rule" id="MF_02128"/>
    </source>
</evidence>
<dbReference type="GO" id="GO:0009030">
    <property type="term" value="F:thiamine-phosphate kinase activity"/>
    <property type="evidence" value="ECO:0007669"/>
    <property type="project" value="UniProtKB-UniRule"/>
</dbReference>
<feature type="binding site" evidence="2">
    <location>
        <position position="47"/>
    </location>
    <ligand>
        <name>Mg(2+)</name>
        <dbReference type="ChEBI" id="CHEBI:18420"/>
        <label>2</label>
    </ligand>
</feature>
<organism evidence="4 5">
    <name type="scientific">Pseudomonas spelaei</name>
    <dbReference type="NCBI Taxonomy" id="1055469"/>
    <lineage>
        <taxon>Bacteria</taxon>
        <taxon>Pseudomonadati</taxon>
        <taxon>Pseudomonadota</taxon>
        <taxon>Gammaproteobacteria</taxon>
        <taxon>Pseudomonadales</taxon>
        <taxon>Pseudomonadaceae</taxon>
        <taxon>Pseudomonas</taxon>
    </lineage>
</organism>
<comment type="function">
    <text evidence="2">Catalyzes the ATP-dependent phosphorylation of thiamine-monophosphate (TMP) to form thiamine-pyrophosphate (TPP), the active form of vitamin B1.</text>
</comment>
<feature type="binding site" evidence="2">
    <location>
        <position position="75"/>
    </location>
    <ligand>
        <name>Mg(2+)</name>
        <dbReference type="ChEBI" id="CHEBI:18420"/>
        <label>2</label>
    </ligand>
</feature>
<dbReference type="InterPro" id="IPR006283">
    <property type="entry name" value="ThiL-like"/>
</dbReference>
<dbReference type="NCBIfam" id="TIGR01379">
    <property type="entry name" value="thiL"/>
    <property type="match status" value="1"/>
</dbReference>
<dbReference type="EC" id="2.7.4.16" evidence="2"/>
<dbReference type="GO" id="GO:0000287">
    <property type="term" value="F:magnesium ion binding"/>
    <property type="evidence" value="ECO:0007669"/>
    <property type="project" value="UniProtKB-UniRule"/>
</dbReference>
<feature type="binding site" evidence="2">
    <location>
        <position position="30"/>
    </location>
    <ligand>
        <name>Mg(2+)</name>
        <dbReference type="ChEBI" id="CHEBI:18420"/>
        <label>3</label>
    </ligand>
</feature>
<accession>A0A6I3W9Q0</accession>
<comment type="similarity">
    <text evidence="2">Belongs to the thiamine-monophosphate kinase family.</text>
</comment>
<dbReference type="Gene3D" id="3.30.1330.10">
    <property type="entry name" value="PurM-like, N-terminal domain"/>
    <property type="match status" value="1"/>
</dbReference>
<dbReference type="InterPro" id="IPR036921">
    <property type="entry name" value="PurM-like_N_sf"/>
</dbReference>
<dbReference type="InterPro" id="IPR016188">
    <property type="entry name" value="PurM-like_N"/>
</dbReference>
<dbReference type="EMBL" id="WNNK01000020">
    <property type="protein sequence ID" value="MUF06937.1"/>
    <property type="molecule type" value="Genomic_DNA"/>
</dbReference>
<name>A0A6I3W9Q0_9PSED</name>
<dbReference type="RefSeq" id="WP_155585100.1">
    <property type="nucleotide sequence ID" value="NZ_JBHSTH010000043.1"/>
</dbReference>
<dbReference type="GO" id="GO:0009229">
    <property type="term" value="P:thiamine diphosphate biosynthetic process"/>
    <property type="evidence" value="ECO:0007669"/>
    <property type="project" value="UniProtKB-UniRule"/>
</dbReference>
<dbReference type="CDD" id="cd02194">
    <property type="entry name" value="ThiL"/>
    <property type="match status" value="1"/>
</dbReference>
<evidence type="ECO:0000259" key="3">
    <source>
        <dbReference type="Pfam" id="PF00586"/>
    </source>
</evidence>
<feature type="binding site" evidence="2">
    <location>
        <position position="30"/>
    </location>
    <ligand>
        <name>Mg(2+)</name>
        <dbReference type="ChEBI" id="CHEBI:18420"/>
        <label>4</label>
    </ligand>
</feature>
<dbReference type="AlphaFoldDB" id="A0A6I3W9Q0"/>